<name>A0A077P7B0_XENBV</name>
<gene>
    <name evidence="1" type="ORF">XBO1_2280020</name>
</gene>
<proteinExistence type="predicted"/>
<dbReference type="HOGENOM" id="CLU_2995683_0_0_6"/>
<evidence type="ECO:0008006" key="2">
    <source>
        <dbReference type="Google" id="ProtNLM"/>
    </source>
</evidence>
<dbReference type="AlphaFoldDB" id="A0A077P7B0"/>
<dbReference type="EMBL" id="CBSX010000144">
    <property type="protein sequence ID" value="CDH06443.1"/>
    <property type="molecule type" value="Genomic_DNA"/>
</dbReference>
<comment type="caution">
    <text evidence="1">The sequence shown here is derived from an EMBL/GenBank/DDBJ whole genome shotgun (WGS) entry which is preliminary data.</text>
</comment>
<evidence type="ECO:0000313" key="1">
    <source>
        <dbReference type="EMBL" id="CDH06443.1"/>
    </source>
</evidence>
<sequence>MKLRKECFWSGFINKCKHSEFSNYFTKSNNNLGREVFKAHLTYIDRSNGRSMLKIRP</sequence>
<accession>A0A077P7B0</accession>
<reference evidence="1" key="1">
    <citation type="submission" date="2013-07" db="EMBL/GenBank/DDBJ databases">
        <title>Sub-species coevolution in mutualistic symbiosis.</title>
        <authorList>
            <person name="Murfin K."/>
            <person name="Klassen J."/>
            <person name="Lee M."/>
            <person name="Forst S."/>
            <person name="Stock P."/>
            <person name="Goodrich-Blair H."/>
        </authorList>
    </citation>
    <scope>NUCLEOTIDE SEQUENCE [LARGE SCALE GENOMIC DNA]</scope>
    <source>
        <strain evidence="1">Oregonense</strain>
    </source>
</reference>
<organism evidence="1">
    <name type="scientific">Xenorhabdus bovienii str. oregonense</name>
    <dbReference type="NCBI Taxonomy" id="1398202"/>
    <lineage>
        <taxon>Bacteria</taxon>
        <taxon>Pseudomonadati</taxon>
        <taxon>Pseudomonadota</taxon>
        <taxon>Gammaproteobacteria</taxon>
        <taxon>Enterobacterales</taxon>
        <taxon>Morganellaceae</taxon>
        <taxon>Xenorhabdus</taxon>
    </lineage>
</organism>
<dbReference type="Proteomes" id="UP000028483">
    <property type="component" value="Unassembled WGS sequence"/>
</dbReference>
<protein>
    <recommendedName>
        <fullName evidence="2">Transposase</fullName>
    </recommendedName>
</protein>